<feature type="transmembrane region" description="Helical" evidence="7">
    <location>
        <begin position="373"/>
        <end position="394"/>
    </location>
</feature>
<keyword evidence="9" id="KW-1185">Reference proteome</keyword>
<evidence type="ECO:0000256" key="7">
    <source>
        <dbReference type="SAM" id="Phobius"/>
    </source>
</evidence>
<dbReference type="AlphaFoldDB" id="S9PWA4"/>
<comment type="similarity">
    <text evidence="2">Belongs to the SLC35F solute transporter family.</text>
</comment>
<feature type="transmembrane region" description="Helical" evidence="7">
    <location>
        <begin position="183"/>
        <end position="200"/>
    </location>
</feature>
<feature type="transmembrane region" description="Helical" evidence="7">
    <location>
        <begin position="401"/>
        <end position="421"/>
    </location>
</feature>
<dbReference type="PANTHER" id="PTHR14233:SF4">
    <property type="entry name" value="SOLUTE CARRIER FAMILY 35 MEMBER F2"/>
    <property type="match status" value="1"/>
</dbReference>
<name>S9PWA4_SCHOY</name>
<evidence type="ECO:0000313" key="8">
    <source>
        <dbReference type="EMBL" id="EPX71763.1"/>
    </source>
</evidence>
<dbReference type="VEuPathDB" id="FungiDB:SOCG_03699"/>
<comment type="subcellular location">
    <subcellularLocation>
        <location evidence="1">Membrane</location>
        <topology evidence="1">Multi-pass membrane protein</topology>
    </subcellularLocation>
</comment>
<sequence length="521" mass="59091">MNENNYNWDHLGTENSIPRSEIPGESVFERADSLQNSNASQFDITNKNGEFDADSRGITSTVKNNIKFPEADSTKSHSVNNKSYVDIHKTSFDKREEQVSTKPLDEPLDDGFSEHNIGIQPSSQEHPPEQEVTRLEKVKRRAFAFVLNKRFWIVFILGQVLSLCLTASNTFNGFLSEMGKVPAFQIFLFYAALTIVYTPYTIYRMGFKDYFKMVLQHGWKYIIFAFFDVEGNYFVVLAYQYTSVISASLLDSWATVAVVILSFLFLKVRYHWTQLLGIVVCIGGLALLVVSDLKNYGSNEKSAVNPGLGDGYMILGATCYGLSNTIEEFFASKLPLYVVVGQLSLYASIISIVQNFIFDRHDFLHLHWTRSMGGYLAGFIIVMLILYSLAPICFRMSSATFYNISVLTSDFWSLIIGIHVFGNHVYWLYPIAFVMIIIGLFLYHIFVDTADKTSKPWLKQGEGVDGVGMARRPSSSLFSTKSNIDKNADKSKVIVAAHNDDEFFSRIGDSFKWIKHFFVKK</sequence>
<dbReference type="SUPFAM" id="SSF103481">
    <property type="entry name" value="Multidrug resistance efflux transporter EmrE"/>
    <property type="match status" value="1"/>
</dbReference>
<dbReference type="RefSeq" id="XP_013019065.1">
    <property type="nucleotide sequence ID" value="XM_013163611.1"/>
</dbReference>
<dbReference type="OrthoDB" id="429955at2759"/>
<keyword evidence="4 7" id="KW-0812">Transmembrane</keyword>
<keyword evidence="6 7" id="KW-0472">Membrane</keyword>
<keyword evidence="3" id="KW-0813">Transport</keyword>
<feature type="transmembrane region" description="Helical" evidence="7">
    <location>
        <begin position="303"/>
        <end position="322"/>
    </location>
</feature>
<dbReference type="GO" id="GO:0016020">
    <property type="term" value="C:membrane"/>
    <property type="evidence" value="ECO:0007669"/>
    <property type="project" value="UniProtKB-SubCell"/>
</dbReference>
<keyword evidence="5 7" id="KW-1133">Transmembrane helix</keyword>
<feature type="transmembrane region" description="Helical" evidence="7">
    <location>
        <begin position="221"/>
        <end position="239"/>
    </location>
</feature>
<dbReference type="HOGENOM" id="CLU_039639_4_1_1"/>
<evidence type="ECO:0000313" key="9">
    <source>
        <dbReference type="Proteomes" id="UP000016088"/>
    </source>
</evidence>
<evidence type="ECO:0000256" key="2">
    <source>
        <dbReference type="ARBA" id="ARBA00007863"/>
    </source>
</evidence>
<evidence type="ECO:0000256" key="4">
    <source>
        <dbReference type="ARBA" id="ARBA00022692"/>
    </source>
</evidence>
<evidence type="ECO:0000256" key="5">
    <source>
        <dbReference type="ARBA" id="ARBA00022989"/>
    </source>
</evidence>
<feature type="transmembrane region" description="Helical" evidence="7">
    <location>
        <begin position="273"/>
        <end position="291"/>
    </location>
</feature>
<dbReference type="InterPro" id="IPR009262">
    <property type="entry name" value="SLC35_F1/F2/F6"/>
</dbReference>
<dbReference type="Pfam" id="PF06027">
    <property type="entry name" value="SLC35F"/>
    <property type="match status" value="1"/>
</dbReference>
<feature type="transmembrane region" description="Helical" evidence="7">
    <location>
        <begin position="151"/>
        <end position="171"/>
    </location>
</feature>
<proteinExistence type="inferred from homology"/>
<feature type="transmembrane region" description="Helical" evidence="7">
    <location>
        <begin position="427"/>
        <end position="446"/>
    </location>
</feature>
<dbReference type="InterPro" id="IPR052221">
    <property type="entry name" value="SLC35F_Transporter"/>
</dbReference>
<dbReference type="GeneID" id="25032669"/>
<dbReference type="PANTHER" id="PTHR14233">
    <property type="entry name" value="DUF914-RELATED"/>
    <property type="match status" value="1"/>
</dbReference>
<evidence type="ECO:0000256" key="6">
    <source>
        <dbReference type="ARBA" id="ARBA00023136"/>
    </source>
</evidence>
<feature type="transmembrane region" description="Helical" evidence="7">
    <location>
        <begin position="334"/>
        <end position="353"/>
    </location>
</feature>
<dbReference type="OMA" id="IQVFHYS"/>
<dbReference type="EMBL" id="KE503207">
    <property type="protein sequence ID" value="EPX71763.1"/>
    <property type="molecule type" value="Genomic_DNA"/>
</dbReference>
<protein>
    <submittedName>
        <fullName evidence="8">Membrane transporter</fullName>
    </submittedName>
</protein>
<dbReference type="eggNOG" id="KOG2766">
    <property type="taxonomic scope" value="Eukaryota"/>
</dbReference>
<evidence type="ECO:0000256" key="3">
    <source>
        <dbReference type="ARBA" id="ARBA00022448"/>
    </source>
</evidence>
<gene>
    <name evidence="8" type="ORF">SOCG_03699</name>
</gene>
<evidence type="ECO:0000256" key="1">
    <source>
        <dbReference type="ARBA" id="ARBA00004141"/>
    </source>
</evidence>
<dbReference type="GO" id="GO:0022857">
    <property type="term" value="F:transmembrane transporter activity"/>
    <property type="evidence" value="ECO:0007669"/>
    <property type="project" value="InterPro"/>
</dbReference>
<dbReference type="InterPro" id="IPR037185">
    <property type="entry name" value="EmrE-like"/>
</dbReference>
<reference evidence="8 9" key="1">
    <citation type="journal article" date="2011" name="Science">
        <title>Comparative functional genomics of the fission yeasts.</title>
        <authorList>
            <person name="Rhind N."/>
            <person name="Chen Z."/>
            <person name="Yassour M."/>
            <person name="Thompson D.A."/>
            <person name="Haas B.J."/>
            <person name="Habib N."/>
            <person name="Wapinski I."/>
            <person name="Roy S."/>
            <person name="Lin M.F."/>
            <person name="Heiman D.I."/>
            <person name="Young S.K."/>
            <person name="Furuya K."/>
            <person name="Guo Y."/>
            <person name="Pidoux A."/>
            <person name="Chen H.M."/>
            <person name="Robbertse B."/>
            <person name="Goldberg J.M."/>
            <person name="Aoki K."/>
            <person name="Bayne E.H."/>
            <person name="Berlin A.M."/>
            <person name="Desjardins C.A."/>
            <person name="Dobbs E."/>
            <person name="Dukaj L."/>
            <person name="Fan L."/>
            <person name="FitzGerald M.G."/>
            <person name="French C."/>
            <person name="Gujja S."/>
            <person name="Hansen K."/>
            <person name="Keifenheim D."/>
            <person name="Levin J.Z."/>
            <person name="Mosher R.A."/>
            <person name="Mueller C.A."/>
            <person name="Pfiffner J."/>
            <person name="Priest M."/>
            <person name="Russ C."/>
            <person name="Smialowska A."/>
            <person name="Swoboda P."/>
            <person name="Sykes S.M."/>
            <person name="Vaughn M."/>
            <person name="Vengrova S."/>
            <person name="Yoder R."/>
            <person name="Zeng Q."/>
            <person name="Allshire R."/>
            <person name="Baulcombe D."/>
            <person name="Birren B.W."/>
            <person name="Brown W."/>
            <person name="Ekwall K."/>
            <person name="Kellis M."/>
            <person name="Leatherwood J."/>
            <person name="Levin H."/>
            <person name="Margalit H."/>
            <person name="Martienssen R."/>
            <person name="Nieduszynski C.A."/>
            <person name="Spatafora J.W."/>
            <person name="Friedman N."/>
            <person name="Dalgaard J.Z."/>
            <person name="Baumann P."/>
            <person name="Niki H."/>
            <person name="Regev A."/>
            <person name="Nusbaum C."/>
        </authorList>
    </citation>
    <scope>NUCLEOTIDE SEQUENCE [LARGE SCALE GENOMIC DNA]</scope>
    <source>
        <strain evidence="9">yFS286</strain>
    </source>
</reference>
<accession>S9PWA4</accession>
<feature type="transmembrane region" description="Helical" evidence="7">
    <location>
        <begin position="245"/>
        <end position="266"/>
    </location>
</feature>
<organism evidence="8 9">
    <name type="scientific">Schizosaccharomyces octosporus (strain yFS286)</name>
    <name type="common">Fission yeast</name>
    <name type="synonym">Octosporomyces octosporus</name>
    <dbReference type="NCBI Taxonomy" id="483514"/>
    <lineage>
        <taxon>Eukaryota</taxon>
        <taxon>Fungi</taxon>
        <taxon>Dikarya</taxon>
        <taxon>Ascomycota</taxon>
        <taxon>Taphrinomycotina</taxon>
        <taxon>Schizosaccharomycetes</taxon>
        <taxon>Schizosaccharomycetales</taxon>
        <taxon>Schizosaccharomycetaceae</taxon>
        <taxon>Schizosaccharomyces</taxon>
    </lineage>
</organism>
<dbReference type="Proteomes" id="UP000016088">
    <property type="component" value="Unassembled WGS sequence"/>
</dbReference>